<proteinExistence type="predicted"/>
<keyword evidence="1" id="KW-0472">Membrane</keyword>
<dbReference type="OrthoDB" id="2352976at2"/>
<feature type="domain" description="GAF" evidence="2">
    <location>
        <begin position="173"/>
        <end position="289"/>
    </location>
</feature>
<sequence>MHYKQSNLFRKMIEPTILFIALFFLTILTDFLTPTYEYFILLFIALIISSRYGISIALFVFLEAMIYIFLSGIYKGNDILLYFYSTEYWMSWIFLLIISLYCGLMSTSQKERYEDIQMINNELKAENKELKYVVKQLDETRITLRSRVLESNNHLSKMYHMFKALNHTHPEIVLDEGMNVLKMYFGATKIGIYHVDNNKQSLRVKLRSETGENTLPQSIFVKNASLVIKNALAHNRPFFRTDEDSQDAPLLVGPVLFQDDVQYVIILDEIEFSKVTSEQFELFTWYLRWMGDRLQNASNLWLSSQEDRTFPNTSIYYENEFEHLLKIEKKRYETLSYPYSYFEFNAPQDSLEMIHSILQEHLRDIDILGYNTFEKKVMILLPGTEEKFLLQIQTRIQNALSAKGVIA</sequence>
<evidence type="ECO:0000256" key="1">
    <source>
        <dbReference type="SAM" id="Phobius"/>
    </source>
</evidence>
<dbReference type="Gene3D" id="3.30.450.40">
    <property type="match status" value="1"/>
</dbReference>
<evidence type="ECO:0000313" key="4">
    <source>
        <dbReference type="Proteomes" id="UP000220635"/>
    </source>
</evidence>
<evidence type="ECO:0000259" key="2">
    <source>
        <dbReference type="Pfam" id="PF13492"/>
    </source>
</evidence>
<evidence type="ECO:0000313" key="3">
    <source>
        <dbReference type="EMBL" id="PEW04222.1"/>
    </source>
</evidence>
<keyword evidence="1" id="KW-0812">Transmembrane</keyword>
<feature type="transmembrane region" description="Helical" evidence="1">
    <location>
        <begin position="81"/>
        <end position="101"/>
    </location>
</feature>
<accession>A0A2A8PZ21</accession>
<reference evidence="3 4" key="1">
    <citation type="submission" date="2017-09" db="EMBL/GenBank/DDBJ databases">
        <title>Large-scale bioinformatics analysis of Bacillus genomes uncovers conserved roles of natural products in bacterial physiology.</title>
        <authorList>
            <consortium name="Agbiome Team Llc"/>
            <person name="Bleich R.M."/>
            <person name="Grubbs K.J."/>
            <person name="Santa Maria K.C."/>
            <person name="Allen S.E."/>
            <person name="Farag S."/>
            <person name="Shank E.A."/>
            <person name="Bowers A."/>
        </authorList>
    </citation>
    <scope>NUCLEOTIDE SEQUENCE [LARGE SCALE GENOMIC DNA]</scope>
    <source>
        <strain evidence="3 4">AFS010695</strain>
    </source>
</reference>
<dbReference type="InterPro" id="IPR003018">
    <property type="entry name" value="GAF"/>
</dbReference>
<feature type="transmembrane region" description="Helical" evidence="1">
    <location>
        <begin position="38"/>
        <end position="69"/>
    </location>
</feature>
<keyword evidence="1" id="KW-1133">Transmembrane helix</keyword>
<dbReference type="SUPFAM" id="SSF55781">
    <property type="entry name" value="GAF domain-like"/>
    <property type="match status" value="1"/>
</dbReference>
<comment type="caution">
    <text evidence="3">The sequence shown here is derived from an EMBL/GenBank/DDBJ whole genome shotgun (WGS) entry which is preliminary data.</text>
</comment>
<dbReference type="Proteomes" id="UP000220635">
    <property type="component" value="Unassembled WGS sequence"/>
</dbReference>
<dbReference type="AlphaFoldDB" id="A0A2A8PZ21"/>
<dbReference type="Pfam" id="PF13492">
    <property type="entry name" value="GAF_3"/>
    <property type="match status" value="1"/>
</dbReference>
<protein>
    <submittedName>
        <fullName evidence="3">Nucleoside-diphosphate sugar epimerase</fullName>
    </submittedName>
</protein>
<dbReference type="InterPro" id="IPR029016">
    <property type="entry name" value="GAF-like_dom_sf"/>
</dbReference>
<name>A0A2A8PZ21_BACCE</name>
<organism evidence="3 4">
    <name type="scientific">Bacillus cereus</name>
    <dbReference type="NCBI Taxonomy" id="1396"/>
    <lineage>
        <taxon>Bacteria</taxon>
        <taxon>Bacillati</taxon>
        <taxon>Bacillota</taxon>
        <taxon>Bacilli</taxon>
        <taxon>Bacillales</taxon>
        <taxon>Bacillaceae</taxon>
        <taxon>Bacillus</taxon>
        <taxon>Bacillus cereus group</taxon>
    </lineage>
</organism>
<feature type="transmembrane region" description="Helical" evidence="1">
    <location>
        <begin position="12"/>
        <end position="32"/>
    </location>
</feature>
<dbReference type="EMBL" id="NTWE01000014">
    <property type="protein sequence ID" value="PEW04222.1"/>
    <property type="molecule type" value="Genomic_DNA"/>
</dbReference>
<dbReference type="RefSeq" id="WP_098380468.1">
    <property type="nucleotide sequence ID" value="NZ_NTWE01000014.1"/>
</dbReference>
<gene>
    <name evidence="3" type="ORF">CN425_06000</name>
</gene>